<accession>A0A5A7MXU6</accession>
<evidence type="ECO:0000313" key="1">
    <source>
        <dbReference type="EMBL" id="GEQ99809.1"/>
    </source>
</evidence>
<reference evidence="1 2" key="1">
    <citation type="submission" date="2019-09" db="EMBL/GenBank/DDBJ databases">
        <title>NBRP : Genome information of microbial organism related human and environment.</title>
        <authorList>
            <person name="Hattori M."/>
            <person name="Oshima K."/>
            <person name="Inaba H."/>
            <person name="Suda W."/>
            <person name="Sakamoto M."/>
            <person name="Iino T."/>
            <person name="Kitahara M."/>
            <person name="Oshida Y."/>
            <person name="Iida T."/>
            <person name="Kudo T."/>
            <person name="Itoh T."/>
            <person name="Ohkuma M."/>
        </authorList>
    </citation>
    <scope>NUCLEOTIDE SEQUENCE [LARGE SCALE GENOMIC DNA]</scope>
    <source>
        <strain evidence="1 2">Mie-1</strain>
    </source>
</reference>
<dbReference type="AlphaFoldDB" id="A0A5A7MXU6"/>
<protein>
    <submittedName>
        <fullName evidence="1">Uncharacterized protein</fullName>
    </submittedName>
</protein>
<dbReference type="Gene3D" id="2.60.120.620">
    <property type="entry name" value="q2cbj1_9rhob like domain"/>
    <property type="match status" value="1"/>
</dbReference>
<dbReference type="RefSeq" id="WP_150001699.1">
    <property type="nucleotide sequence ID" value="NZ_BKCM01000002.1"/>
</dbReference>
<dbReference type="Pfam" id="PF13759">
    <property type="entry name" value="2OG-FeII_Oxy_5"/>
    <property type="match status" value="1"/>
</dbReference>
<comment type="caution">
    <text evidence="1">The sequence shown here is derived from an EMBL/GenBank/DDBJ whole genome shotgun (WGS) entry which is preliminary data.</text>
</comment>
<gene>
    <name evidence="1" type="ORF">JCM17845_04330</name>
</gene>
<sequence>MFETPVVVSRLAQAAQINPRLLEAIRARRAENPGIARSNILGWHSDTEMLQWGGSAAADLLQHMVRLCDLQTSDTGAIEGAPPRFVWGFEMWANVSPPNASNQSHAHPGAIWSAVYYVDDGYAGSKERTLGGNWFFTIRVFP</sequence>
<dbReference type="EMBL" id="BKCM01000002">
    <property type="protein sequence ID" value="GEQ99809.1"/>
    <property type="molecule type" value="Genomic_DNA"/>
</dbReference>
<proteinExistence type="predicted"/>
<dbReference type="InterPro" id="IPR012668">
    <property type="entry name" value="CHP02466"/>
</dbReference>
<name>A0A5A7MXU6_9PROT</name>
<dbReference type="Proteomes" id="UP000325187">
    <property type="component" value="Unassembled WGS sequence"/>
</dbReference>
<keyword evidence="2" id="KW-1185">Reference proteome</keyword>
<organism evidence="1 2">
    <name type="scientific">Iodidimonas gelatinilytica</name>
    <dbReference type="NCBI Taxonomy" id="1236966"/>
    <lineage>
        <taxon>Bacteria</taxon>
        <taxon>Pseudomonadati</taxon>
        <taxon>Pseudomonadota</taxon>
        <taxon>Alphaproteobacteria</taxon>
        <taxon>Iodidimonadales</taxon>
        <taxon>Iodidimonadaceae</taxon>
        <taxon>Iodidimonas</taxon>
    </lineage>
</organism>
<evidence type="ECO:0000313" key="2">
    <source>
        <dbReference type="Proteomes" id="UP000325187"/>
    </source>
</evidence>